<feature type="non-terminal residue" evidence="1">
    <location>
        <position position="1"/>
    </location>
</feature>
<gene>
    <name evidence="1" type="ORF">NDU88_004138</name>
</gene>
<organism evidence="1 2">
    <name type="scientific">Pleurodeles waltl</name>
    <name type="common">Iberian ribbed newt</name>
    <dbReference type="NCBI Taxonomy" id="8319"/>
    <lineage>
        <taxon>Eukaryota</taxon>
        <taxon>Metazoa</taxon>
        <taxon>Chordata</taxon>
        <taxon>Craniata</taxon>
        <taxon>Vertebrata</taxon>
        <taxon>Euteleostomi</taxon>
        <taxon>Amphibia</taxon>
        <taxon>Batrachia</taxon>
        <taxon>Caudata</taxon>
        <taxon>Salamandroidea</taxon>
        <taxon>Salamandridae</taxon>
        <taxon>Pleurodelinae</taxon>
        <taxon>Pleurodeles</taxon>
    </lineage>
</organism>
<reference evidence="1" key="1">
    <citation type="journal article" date="2022" name="bioRxiv">
        <title>Sequencing and chromosome-scale assembly of the giantPleurodeles waltlgenome.</title>
        <authorList>
            <person name="Brown T."/>
            <person name="Elewa A."/>
            <person name="Iarovenko S."/>
            <person name="Subramanian E."/>
            <person name="Araus A.J."/>
            <person name="Petzold A."/>
            <person name="Susuki M."/>
            <person name="Suzuki K.-i.T."/>
            <person name="Hayashi T."/>
            <person name="Toyoda A."/>
            <person name="Oliveira C."/>
            <person name="Osipova E."/>
            <person name="Leigh N.D."/>
            <person name="Simon A."/>
            <person name="Yun M.H."/>
        </authorList>
    </citation>
    <scope>NUCLEOTIDE SEQUENCE</scope>
    <source>
        <strain evidence="1">20211129_DDA</strain>
        <tissue evidence="1">Liver</tissue>
    </source>
</reference>
<sequence>GLHHQALRRRVSREKARVRWCSSIPPGHSPMNGRGRHRLLPHLQHRIQQSLIKWQERLSCSRGRMQYLCQQILLCLCHRQRQ</sequence>
<dbReference type="Proteomes" id="UP001066276">
    <property type="component" value="Chromosome 3_2"/>
</dbReference>
<comment type="caution">
    <text evidence="1">The sequence shown here is derived from an EMBL/GenBank/DDBJ whole genome shotgun (WGS) entry which is preliminary data.</text>
</comment>
<dbReference type="EMBL" id="JANPWB010000006">
    <property type="protein sequence ID" value="KAJ1178897.1"/>
    <property type="molecule type" value="Genomic_DNA"/>
</dbReference>
<accession>A0AAV7TQN3</accession>
<keyword evidence="2" id="KW-1185">Reference proteome</keyword>
<dbReference type="AlphaFoldDB" id="A0AAV7TQN3"/>
<protein>
    <submittedName>
        <fullName evidence="1">Uncharacterized protein</fullName>
    </submittedName>
</protein>
<feature type="non-terminal residue" evidence="1">
    <location>
        <position position="82"/>
    </location>
</feature>
<proteinExistence type="predicted"/>
<name>A0AAV7TQN3_PLEWA</name>
<evidence type="ECO:0000313" key="2">
    <source>
        <dbReference type="Proteomes" id="UP001066276"/>
    </source>
</evidence>
<evidence type="ECO:0000313" key="1">
    <source>
        <dbReference type="EMBL" id="KAJ1178897.1"/>
    </source>
</evidence>